<proteinExistence type="predicted"/>
<feature type="transmembrane region" description="Helical" evidence="1">
    <location>
        <begin position="57"/>
        <end position="78"/>
    </location>
</feature>
<keyword evidence="1 2" id="KW-0812">Transmembrane</keyword>
<dbReference type="RefSeq" id="WP_032558169.1">
    <property type="nucleotide sequence ID" value="NZ_JGDJ01000111.1"/>
</dbReference>
<reference evidence="2 3" key="1">
    <citation type="submission" date="2014-02" db="EMBL/GenBank/DDBJ databases">
        <authorList>
            <person name="Sears C."/>
            <person name="Carroll K."/>
            <person name="Sack B.R."/>
            <person name="Qadri F."/>
            <person name="Myers L.L."/>
            <person name="Chung G.-T."/>
            <person name="Escheverria P."/>
            <person name="Fraser C.M."/>
            <person name="Sadzewicz L."/>
            <person name="Shefchek K.A."/>
            <person name="Tallon L."/>
            <person name="Das S.P."/>
            <person name="Daugherty S."/>
            <person name="Mongodin E.F."/>
        </authorList>
    </citation>
    <scope>NUCLEOTIDE SEQUENCE [LARGE SCALE GENOMIC DNA]</scope>
    <source>
        <strain evidence="2 3">S36L11</strain>
    </source>
</reference>
<name>A0A015Z7T1_BACFG</name>
<dbReference type="EMBL" id="JGDJ01000111">
    <property type="protein sequence ID" value="EXZ30924.1"/>
    <property type="molecule type" value="Genomic_DNA"/>
</dbReference>
<evidence type="ECO:0000313" key="2">
    <source>
        <dbReference type="EMBL" id="EXZ30924.1"/>
    </source>
</evidence>
<dbReference type="PATRIC" id="fig|1339327.3.peg.543"/>
<gene>
    <name evidence="2" type="ORF">M136_5327</name>
</gene>
<sequence>MGKNNRKYRFCFIDYMWYVAEKWSDREHSNLNGRMLLFLCWLFAITIPLGIPLMFRFFSWIVALFIVMLFCLLPSIFCKLRYTAGHRKVISEHYRNMKHIGRRLAQILLISIALAVGNAVLMFYLGFIYRA</sequence>
<organism evidence="2 3">
    <name type="scientific">Bacteroides fragilis str. S36L11</name>
    <dbReference type="NCBI Taxonomy" id="1339327"/>
    <lineage>
        <taxon>Bacteria</taxon>
        <taxon>Pseudomonadati</taxon>
        <taxon>Bacteroidota</taxon>
        <taxon>Bacteroidia</taxon>
        <taxon>Bacteroidales</taxon>
        <taxon>Bacteroidaceae</taxon>
        <taxon>Bacteroides</taxon>
    </lineage>
</organism>
<keyword evidence="1" id="KW-1133">Transmembrane helix</keyword>
<evidence type="ECO:0000313" key="3">
    <source>
        <dbReference type="Proteomes" id="UP000022082"/>
    </source>
</evidence>
<dbReference type="Proteomes" id="UP000022082">
    <property type="component" value="Unassembled WGS sequence"/>
</dbReference>
<accession>A0A015Z7T1</accession>
<evidence type="ECO:0000256" key="1">
    <source>
        <dbReference type="SAM" id="Phobius"/>
    </source>
</evidence>
<dbReference type="AlphaFoldDB" id="A0A015Z7T1"/>
<feature type="transmembrane region" description="Helical" evidence="1">
    <location>
        <begin position="31"/>
        <end position="51"/>
    </location>
</feature>
<comment type="caution">
    <text evidence="2">The sequence shown here is derived from an EMBL/GenBank/DDBJ whole genome shotgun (WGS) entry which is preliminary data.</text>
</comment>
<protein>
    <submittedName>
        <fullName evidence="2">Putative transmembrane protein</fullName>
    </submittedName>
</protein>
<keyword evidence="1" id="KW-0472">Membrane</keyword>
<feature type="transmembrane region" description="Helical" evidence="1">
    <location>
        <begin position="104"/>
        <end position="129"/>
    </location>
</feature>